<keyword evidence="3 7" id="KW-0812">Transmembrane</keyword>
<accession>C5LCN6</accession>
<dbReference type="RefSeq" id="XP_002773903.1">
    <property type="nucleotide sequence ID" value="XM_002773857.1"/>
</dbReference>
<comment type="similarity">
    <text evidence="2">Belongs to the CCC1 family.</text>
</comment>
<protein>
    <submittedName>
        <fullName evidence="8">Uncharacterized protein</fullName>
    </submittedName>
</protein>
<evidence type="ECO:0000256" key="3">
    <source>
        <dbReference type="ARBA" id="ARBA00022692"/>
    </source>
</evidence>
<evidence type="ECO:0000256" key="1">
    <source>
        <dbReference type="ARBA" id="ARBA00004127"/>
    </source>
</evidence>
<dbReference type="GeneID" id="9042922"/>
<dbReference type="Pfam" id="PF01988">
    <property type="entry name" value="VIT1"/>
    <property type="match status" value="1"/>
</dbReference>
<dbReference type="GO" id="GO:0012505">
    <property type="term" value="C:endomembrane system"/>
    <property type="evidence" value="ECO:0007669"/>
    <property type="project" value="UniProtKB-SubCell"/>
</dbReference>
<evidence type="ECO:0000256" key="7">
    <source>
        <dbReference type="SAM" id="Phobius"/>
    </source>
</evidence>
<keyword evidence="5 7" id="KW-0472">Membrane</keyword>
<keyword evidence="9" id="KW-1185">Reference proteome</keyword>
<dbReference type="OrthoDB" id="10359826at2759"/>
<dbReference type="AlphaFoldDB" id="C5LCN6"/>
<dbReference type="Proteomes" id="UP000007800">
    <property type="component" value="Unassembled WGS sequence"/>
</dbReference>
<feature type="region of interest" description="Disordered" evidence="6">
    <location>
        <begin position="1"/>
        <end position="26"/>
    </location>
</feature>
<evidence type="ECO:0000256" key="5">
    <source>
        <dbReference type="ARBA" id="ARBA00023136"/>
    </source>
</evidence>
<evidence type="ECO:0000256" key="6">
    <source>
        <dbReference type="SAM" id="MobiDB-lite"/>
    </source>
</evidence>
<gene>
    <name evidence="8" type="ORF">Pmar_PMAR011765</name>
</gene>
<evidence type="ECO:0000256" key="2">
    <source>
        <dbReference type="ARBA" id="ARBA00007049"/>
    </source>
</evidence>
<dbReference type="GO" id="GO:0005384">
    <property type="term" value="F:manganese ion transmembrane transporter activity"/>
    <property type="evidence" value="ECO:0007669"/>
    <property type="project" value="InterPro"/>
</dbReference>
<proteinExistence type="inferred from homology"/>
<comment type="subcellular location">
    <subcellularLocation>
        <location evidence="1">Endomembrane system</location>
        <topology evidence="1">Multi-pass membrane protein</topology>
    </subcellularLocation>
</comment>
<feature type="transmembrane region" description="Helical" evidence="7">
    <location>
        <begin position="200"/>
        <end position="223"/>
    </location>
</feature>
<dbReference type="GO" id="GO:0030026">
    <property type="term" value="P:intracellular manganese ion homeostasis"/>
    <property type="evidence" value="ECO:0007669"/>
    <property type="project" value="InterPro"/>
</dbReference>
<dbReference type="InterPro" id="IPR008217">
    <property type="entry name" value="Ccc1_fam"/>
</dbReference>
<feature type="transmembrane region" description="Helical" evidence="7">
    <location>
        <begin position="96"/>
        <end position="115"/>
    </location>
</feature>
<name>C5LCN6_PERM5</name>
<evidence type="ECO:0000313" key="9">
    <source>
        <dbReference type="Proteomes" id="UP000007800"/>
    </source>
</evidence>
<feature type="compositionally biased region" description="Polar residues" evidence="6">
    <location>
        <begin position="1"/>
        <end position="17"/>
    </location>
</feature>
<keyword evidence="4 7" id="KW-1133">Transmembrane helix</keyword>
<evidence type="ECO:0000313" key="8">
    <source>
        <dbReference type="EMBL" id="EER05719.1"/>
    </source>
</evidence>
<reference evidence="8 9" key="1">
    <citation type="submission" date="2008-07" db="EMBL/GenBank/DDBJ databases">
        <authorList>
            <person name="El-Sayed N."/>
            <person name="Caler E."/>
            <person name="Inman J."/>
            <person name="Amedeo P."/>
            <person name="Hass B."/>
            <person name="Wortman J."/>
        </authorList>
    </citation>
    <scope>NUCLEOTIDE SEQUENCE [LARGE SCALE GENOMIC DNA]</scope>
    <source>
        <strain evidence="9">ATCC 50983 / TXsc</strain>
    </source>
</reference>
<feature type="transmembrane region" description="Helical" evidence="7">
    <location>
        <begin position="64"/>
        <end position="84"/>
    </location>
</feature>
<dbReference type="EMBL" id="GG680918">
    <property type="protein sequence ID" value="EER05719.1"/>
    <property type="molecule type" value="Genomic_DNA"/>
</dbReference>
<sequence length="259" mass="28629">MMATSSMDESLYPSPSTNDDDIESRQAITTSSRRLTKYRLWHFDEMRGSSDPDAEQGHQMVSPLLFYFGGALDIGFTSTCTLIAAGVDLRVRDKSVSSIMSTIGLAVVVALNVGIDTFGSDRAAIHHYNHEFSRERWEHDIAPEHEVEEYINYATNIGVPTADAEKIALMMIQHQQLSIPHHLVFELGLLRPSCYHQPEYFAASRVAGIILGFLSAVGIASIIPSNRSISSLVHILVLSSSQREGFTLSTVNDNMKVVD</sequence>
<dbReference type="InParanoid" id="C5LCN6"/>
<evidence type="ECO:0000256" key="4">
    <source>
        <dbReference type="ARBA" id="ARBA00022989"/>
    </source>
</evidence>
<organism evidence="9">
    <name type="scientific">Perkinsus marinus (strain ATCC 50983 / TXsc)</name>
    <dbReference type="NCBI Taxonomy" id="423536"/>
    <lineage>
        <taxon>Eukaryota</taxon>
        <taxon>Sar</taxon>
        <taxon>Alveolata</taxon>
        <taxon>Perkinsozoa</taxon>
        <taxon>Perkinsea</taxon>
        <taxon>Perkinsida</taxon>
        <taxon>Perkinsidae</taxon>
        <taxon>Perkinsus</taxon>
    </lineage>
</organism>